<proteinExistence type="predicted"/>
<evidence type="ECO:0000313" key="2">
    <source>
        <dbReference type="Proteomes" id="UP000233551"/>
    </source>
</evidence>
<protein>
    <recommendedName>
        <fullName evidence="3">Reverse transcriptase Ty1/copia-type domain-containing protein</fullName>
    </recommendedName>
</protein>
<dbReference type="STRING" id="22663.A0A2I0IP67"/>
<reference evidence="1 2" key="1">
    <citation type="submission" date="2017-11" db="EMBL/GenBank/DDBJ databases">
        <title>De-novo sequencing of pomegranate (Punica granatum L.) genome.</title>
        <authorList>
            <person name="Akparov Z."/>
            <person name="Amiraslanov A."/>
            <person name="Hajiyeva S."/>
            <person name="Abbasov M."/>
            <person name="Kaur K."/>
            <person name="Hamwieh A."/>
            <person name="Solovyev V."/>
            <person name="Salamov A."/>
            <person name="Braich B."/>
            <person name="Kosarev P."/>
            <person name="Mahmoud A."/>
            <person name="Hajiyev E."/>
            <person name="Babayeva S."/>
            <person name="Izzatullayeva V."/>
            <person name="Mammadov A."/>
            <person name="Mammadov A."/>
            <person name="Sharifova S."/>
            <person name="Ojaghi J."/>
            <person name="Eynullazada K."/>
            <person name="Bayramov B."/>
            <person name="Abdulazimova A."/>
            <person name="Shahmuradov I."/>
        </authorList>
    </citation>
    <scope>NUCLEOTIDE SEQUENCE [LARGE SCALE GENOMIC DNA]</scope>
    <source>
        <strain evidence="2">cv. AG2017</strain>
        <tissue evidence="1">Leaf</tissue>
    </source>
</reference>
<dbReference type="PANTHER" id="PTHR11439">
    <property type="entry name" value="GAG-POL-RELATED RETROTRANSPOSON"/>
    <property type="match status" value="1"/>
</dbReference>
<dbReference type="CDD" id="cd09272">
    <property type="entry name" value="RNase_HI_RT_Ty1"/>
    <property type="match status" value="1"/>
</dbReference>
<keyword evidence="2" id="KW-1185">Reference proteome</keyword>
<gene>
    <name evidence="1" type="ORF">CRG98_034094</name>
</gene>
<evidence type="ECO:0008006" key="3">
    <source>
        <dbReference type="Google" id="ProtNLM"/>
    </source>
</evidence>
<dbReference type="EMBL" id="PGOL01002713">
    <property type="protein sequence ID" value="PKI45503.1"/>
    <property type="molecule type" value="Genomic_DNA"/>
</dbReference>
<comment type="caution">
    <text evidence="1">The sequence shown here is derived from an EMBL/GenBank/DDBJ whole genome shotgun (WGS) entry which is preliminary data.</text>
</comment>
<name>A0A2I0IP67_PUNGR</name>
<accession>A0A2I0IP67</accession>
<organism evidence="1 2">
    <name type="scientific">Punica granatum</name>
    <name type="common">Pomegranate</name>
    <dbReference type="NCBI Taxonomy" id="22663"/>
    <lineage>
        <taxon>Eukaryota</taxon>
        <taxon>Viridiplantae</taxon>
        <taxon>Streptophyta</taxon>
        <taxon>Embryophyta</taxon>
        <taxon>Tracheophyta</taxon>
        <taxon>Spermatophyta</taxon>
        <taxon>Magnoliopsida</taxon>
        <taxon>eudicotyledons</taxon>
        <taxon>Gunneridae</taxon>
        <taxon>Pentapetalae</taxon>
        <taxon>rosids</taxon>
        <taxon>malvids</taxon>
        <taxon>Myrtales</taxon>
        <taxon>Lythraceae</taxon>
        <taxon>Punica</taxon>
    </lineage>
</organism>
<dbReference type="Proteomes" id="UP000233551">
    <property type="component" value="Unassembled WGS sequence"/>
</dbReference>
<sequence length="270" mass="30913">MQELFVHGDNDHMDDPTTYEEAISDIDSFKWLEVMKFEMHSMSKNEVWDLVDPPESIVPIRNKWAFKRKIGANEKMNVKTAFLNGYIEEDIFINQPKGFESKDKSKKRIAHCETRYPKEMSPKTLEEKEKMAQVPYALAISSLMYAMLCTRPNIAYAVSVTRRCAVSWKSSKQETIAHSTTKAEYIAAFDATKEAVWIQKFVIEFSVIPSISSPVELYCDNTGAIAQAKEPRSHQKSKYIEKRYNISGEIIGRGDVAVQKVKSSFSGQYH</sequence>
<evidence type="ECO:0000313" key="1">
    <source>
        <dbReference type="EMBL" id="PKI45503.1"/>
    </source>
</evidence>
<dbReference type="PANTHER" id="PTHR11439:SF496">
    <property type="entry name" value="RNA-DIRECTED DNA POLYMERASE"/>
    <property type="match status" value="1"/>
</dbReference>
<dbReference type="AlphaFoldDB" id="A0A2I0IP67"/>